<feature type="transmembrane region" description="Helical" evidence="1">
    <location>
        <begin position="54"/>
        <end position="73"/>
    </location>
</feature>
<evidence type="ECO:0000313" key="3">
    <source>
        <dbReference type="Proteomes" id="UP000198752"/>
    </source>
</evidence>
<dbReference type="EMBL" id="FOOY01000026">
    <property type="protein sequence ID" value="SFG87221.1"/>
    <property type="molecule type" value="Genomic_DNA"/>
</dbReference>
<accession>A0A1I2VJ43</accession>
<keyword evidence="1" id="KW-0472">Membrane</keyword>
<dbReference type="AlphaFoldDB" id="A0A1I2VJ43"/>
<name>A0A1I2VJ43_9BACL</name>
<feature type="transmembrane region" description="Helical" evidence="1">
    <location>
        <begin position="6"/>
        <end position="22"/>
    </location>
</feature>
<evidence type="ECO:0000256" key="1">
    <source>
        <dbReference type="SAM" id="Phobius"/>
    </source>
</evidence>
<gene>
    <name evidence="2" type="ORF">SAMN02982927_03054</name>
</gene>
<evidence type="ECO:0000313" key="2">
    <source>
        <dbReference type="EMBL" id="SFG87221.1"/>
    </source>
</evidence>
<keyword evidence="1" id="KW-0812">Transmembrane</keyword>
<dbReference type="Pfam" id="PF13630">
    <property type="entry name" value="SdpI"/>
    <property type="match status" value="1"/>
</dbReference>
<keyword evidence="3" id="KW-1185">Reference proteome</keyword>
<dbReference type="OrthoDB" id="3173919at2"/>
<dbReference type="InterPro" id="IPR025962">
    <property type="entry name" value="SdpI/YhfL"/>
</dbReference>
<reference evidence="3" key="1">
    <citation type="submission" date="2016-10" db="EMBL/GenBank/DDBJ databases">
        <authorList>
            <person name="Varghese N."/>
            <person name="Submissions S."/>
        </authorList>
    </citation>
    <scope>NUCLEOTIDE SEQUENCE [LARGE SCALE GENOMIC DNA]</scope>
    <source>
        <strain evidence="3">ATCC 700379</strain>
    </source>
</reference>
<feature type="transmembrane region" description="Helical" evidence="1">
    <location>
        <begin position="79"/>
        <end position="101"/>
    </location>
</feature>
<keyword evidence="1" id="KW-1133">Transmembrane helix</keyword>
<dbReference type="STRING" id="269670.SAMN02982927_03054"/>
<protein>
    <submittedName>
        <fullName evidence="2">SdpI/YhfL protein family protein</fullName>
    </submittedName>
</protein>
<dbReference type="Proteomes" id="UP000198752">
    <property type="component" value="Unassembled WGS sequence"/>
</dbReference>
<sequence length="112" mass="12378">MTLIEIGLIFALLGGVVFKLFPPKNINSIYGWRSRLAMQNKDTWAEAQRYGSNTFIVGGVVLALIGGIIQVIWPKLNKSIIPMLLILAVVAAIIFAGEVHLRKIFNKDGSRK</sequence>
<dbReference type="RefSeq" id="WP_093674439.1">
    <property type="nucleotide sequence ID" value="NZ_FOOY01000026.1"/>
</dbReference>
<proteinExistence type="predicted"/>
<organism evidence="2 3">
    <name type="scientific">Sporolactobacillus nakayamae</name>
    <dbReference type="NCBI Taxonomy" id="269670"/>
    <lineage>
        <taxon>Bacteria</taxon>
        <taxon>Bacillati</taxon>
        <taxon>Bacillota</taxon>
        <taxon>Bacilli</taxon>
        <taxon>Bacillales</taxon>
        <taxon>Sporolactobacillaceae</taxon>
        <taxon>Sporolactobacillus</taxon>
    </lineage>
</organism>